<protein>
    <recommendedName>
        <fullName evidence="4">DUF3311 domain-containing protein</fullName>
    </recommendedName>
</protein>
<accession>A0A3B0C6H4</accession>
<dbReference type="EMBL" id="RBCJ01000002">
    <property type="protein sequence ID" value="RKN81763.1"/>
    <property type="molecule type" value="Genomic_DNA"/>
</dbReference>
<dbReference type="Proteomes" id="UP000276603">
    <property type="component" value="Unassembled WGS sequence"/>
</dbReference>
<organism evidence="2 3">
    <name type="scientific">Ulvibacterium marinum</name>
    <dbReference type="NCBI Taxonomy" id="2419782"/>
    <lineage>
        <taxon>Bacteria</taxon>
        <taxon>Pseudomonadati</taxon>
        <taxon>Bacteroidota</taxon>
        <taxon>Flavobacteriia</taxon>
        <taxon>Flavobacteriales</taxon>
        <taxon>Flavobacteriaceae</taxon>
        <taxon>Ulvibacterium</taxon>
    </lineage>
</organism>
<dbReference type="OrthoDB" id="1453649at2"/>
<sequence length="73" mass="8023">MKKRRVALLKILDGLALLTFIASFSPLVTPEHVAEPFILGLPYTLGAGLLVSFLFVILAYLVSIINKEENHAD</sequence>
<dbReference type="AlphaFoldDB" id="A0A3B0C6H4"/>
<keyword evidence="1" id="KW-0812">Transmembrane</keyword>
<name>A0A3B0C6H4_9FLAO</name>
<keyword evidence="1" id="KW-1133">Transmembrane helix</keyword>
<dbReference type="RefSeq" id="WP_120711917.1">
    <property type="nucleotide sequence ID" value="NZ_RBCJ01000002.1"/>
</dbReference>
<evidence type="ECO:0000313" key="3">
    <source>
        <dbReference type="Proteomes" id="UP000276603"/>
    </source>
</evidence>
<evidence type="ECO:0000313" key="2">
    <source>
        <dbReference type="EMBL" id="RKN81763.1"/>
    </source>
</evidence>
<feature type="transmembrane region" description="Helical" evidence="1">
    <location>
        <begin position="7"/>
        <end position="28"/>
    </location>
</feature>
<evidence type="ECO:0000256" key="1">
    <source>
        <dbReference type="SAM" id="Phobius"/>
    </source>
</evidence>
<evidence type="ECO:0008006" key="4">
    <source>
        <dbReference type="Google" id="ProtNLM"/>
    </source>
</evidence>
<reference evidence="2 3" key="1">
    <citation type="submission" date="2018-10" db="EMBL/GenBank/DDBJ databases">
        <title>Ulvibacterium marinum gen. nov., sp. nov., a novel marine bacterium of the family Flavobacteriaceae, isolated from a culture of the green alga Ulva prolifera.</title>
        <authorList>
            <person name="Zhang Z."/>
        </authorList>
    </citation>
    <scope>NUCLEOTIDE SEQUENCE [LARGE SCALE GENOMIC DNA]</scope>
    <source>
        <strain evidence="2 3">CCMM003</strain>
    </source>
</reference>
<keyword evidence="1" id="KW-0472">Membrane</keyword>
<feature type="transmembrane region" description="Helical" evidence="1">
    <location>
        <begin position="40"/>
        <end position="62"/>
    </location>
</feature>
<keyword evidence="3" id="KW-1185">Reference proteome</keyword>
<proteinExistence type="predicted"/>
<gene>
    <name evidence="2" type="ORF">D7Z94_12795</name>
</gene>
<comment type="caution">
    <text evidence="2">The sequence shown here is derived from an EMBL/GenBank/DDBJ whole genome shotgun (WGS) entry which is preliminary data.</text>
</comment>